<organism evidence="3 4">
    <name type="scientific">Methanosarcina horonobensis HB-1 = JCM 15518</name>
    <dbReference type="NCBI Taxonomy" id="1434110"/>
    <lineage>
        <taxon>Archaea</taxon>
        <taxon>Methanobacteriati</taxon>
        <taxon>Methanobacteriota</taxon>
        <taxon>Stenosarchaea group</taxon>
        <taxon>Methanomicrobia</taxon>
        <taxon>Methanosarcinales</taxon>
        <taxon>Methanosarcinaceae</taxon>
        <taxon>Methanosarcina</taxon>
    </lineage>
</organism>
<dbReference type="EMBL" id="CP009516">
    <property type="protein sequence ID" value="AKB79828.1"/>
    <property type="molecule type" value="Genomic_DNA"/>
</dbReference>
<dbReference type="NCBIfam" id="TIGR01567">
    <property type="entry name" value="S_layer_rel_Mac"/>
    <property type="match status" value="1"/>
</dbReference>
<dbReference type="HOGENOM" id="CLU_482857_0_0_2"/>
<dbReference type="PATRIC" id="fig|1434110.4.peg.4297"/>
<feature type="domain" description="S-layer family duplication" evidence="2">
    <location>
        <begin position="121"/>
        <end position="286"/>
    </location>
</feature>
<accession>A0A0E3SIJ7</accession>
<reference evidence="3 4" key="1">
    <citation type="submission" date="2014-07" db="EMBL/GenBank/DDBJ databases">
        <title>Methanogenic archaea and the global carbon cycle.</title>
        <authorList>
            <person name="Henriksen J.R."/>
            <person name="Luke J."/>
            <person name="Reinhart S."/>
            <person name="Benedict M.N."/>
            <person name="Youngblut N.D."/>
            <person name="Metcalf M.E."/>
            <person name="Whitaker R.J."/>
            <person name="Metcalf W.W."/>
        </authorList>
    </citation>
    <scope>NUCLEOTIDE SEQUENCE [LARGE SCALE GENOMIC DNA]</scope>
    <source>
        <strain evidence="3 4">HB-1</strain>
    </source>
</reference>
<keyword evidence="1" id="KW-1133">Transmembrane helix</keyword>
<dbReference type="STRING" id="1434110.MSHOH_3345"/>
<dbReference type="Proteomes" id="UP000033101">
    <property type="component" value="Chromosome"/>
</dbReference>
<dbReference type="InterPro" id="IPR006457">
    <property type="entry name" value="S_layer-rel_Mac"/>
</dbReference>
<evidence type="ECO:0000313" key="4">
    <source>
        <dbReference type="Proteomes" id="UP000033101"/>
    </source>
</evidence>
<keyword evidence="1" id="KW-0472">Membrane</keyword>
<dbReference type="Gene3D" id="2.60.98.40">
    <property type="match status" value="2"/>
</dbReference>
<gene>
    <name evidence="3" type="ORF">MSHOH_3345</name>
</gene>
<protein>
    <recommendedName>
        <fullName evidence="2">S-layer family duplication domain-containing protein</fullName>
    </recommendedName>
</protein>
<feature type="domain" description="S-layer family duplication" evidence="2">
    <location>
        <begin position="316"/>
        <end position="560"/>
    </location>
</feature>
<proteinExistence type="predicted"/>
<evidence type="ECO:0000313" key="3">
    <source>
        <dbReference type="EMBL" id="AKB79828.1"/>
    </source>
</evidence>
<sequence length="608" mass="68186">MDNFYFQNIKSKKLISNTKVAIIMGTIDDNHVILQIKHVVFFLLVVLCIIIPVEGAIEQRGQLISIAKGDHHILNAENCSGFYYSTTSGTYYESLELTFSEDGFIDTGDAIYTSKITSGSTAFFGKKYKVLEDGMLSESLISSGSRDLQRGNDFDLGNGCKLVLQGINGNYALLELQKNSTSVTTKTVEEGSKFNFTTEVDGTEYVILEGTLEKVLDSKDPIVRLKSVNHYSDVPRKIEKGDEYGKFEVTAVTNKSIELKNSAPVRMHLADYVTILDDLIDLRVADTVYRACSYNMTKDTITSYKIRGTSLTVNRSDSSPDSCNWTADSFGMLFYDPEYDLSTESLEMSLDAGNDWIPEGGLVYESLPVKIAYKNPEMMDYQEEWFNQGYSMLGWDGKKYAYFGTDQGIVNILLEEDDKILYPDEEYNLKEGYTLEVTDLDSDNACLTLSRNNLPVYSSIISPGKSADLGTHTFLYKKELNGIEVPLFSVYVDSVMQGGELSAVSLKYLLHFSDSPLELGYGKKLGQLTVVETYPKLRLENKHEVWSGSDINVTEEIWIGRFEKKTSGNLYVTFYPYMNKVENVESILPSVSSWSIPAISVEEYLVGV</sequence>
<evidence type="ECO:0000259" key="2">
    <source>
        <dbReference type="Pfam" id="PF07752"/>
    </source>
</evidence>
<keyword evidence="1" id="KW-0812">Transmembrane</keyword>
<name>A0A0E3SIJ7_9EURY</name>
<feature type="transmembrane region" description="Helical" evidence="1">
    <location>
        <begin position="39"/>
        <end position="57"/>
    </location>
</feature>
<dbReference type="AlphaFoldDB" id="A0A0E3SIJ7"/>
<dbReference type="Pfam" id="PF07752">
    <property type="entry name" value="S-layer"/>
    <property type="match status" value="2"/>
</dbReference>
<dbReference type="KEGG" id="mhor:MSHOH_3345"/>
<dbReference type="Gene3D" id="2.60.40.4190">
    <property type="match status" value="2"/>
</dbReference>
<evidence type="ECO:0000256" key="1">
    <source>
        <dbReference type="SAM" id="Phobius"/>
    </source>
</evidence>
<keyword evidence="4" id="KW-1185">Reference proteome</keyword>